<dbReference type="GO" id="GO:0005856">
    <property type="term" value="C:cytoskeleton"/>
    <property type="evidence" value="ECO:0007669"/>
    <property type="project" value="TreeGrafter"/>
</dbReference>
<feature type="domain" description="Class II aldolase/adducin N-terminal" evidence="2">
    <location>
        <begin position="22"/>
        <end position="201"/>
    </location>
</feature>
<name>A0A5C6TV86_9SPHN</name>
<protein>
    <submittedName>
        <fullName evidence="3">Class II aldolase/adducin family protein</fullName>
    </submittedName>
</protein>
<organism evidence="3 4">
    <name type="scientific">Allosphingosinicella ginsenosidimutans</name>
    <dbReference type="NCBI Taxonomy" id="1176539"/>
    <lineage>
        <taxon>Bacteria</taxon>
        <taxon>Pseudomonadati</taxon>
        <taxon>Pseudomonadota</taxon>
        <taxon>Alphaproteobacteria</taxon>
        <taxon>Sphingomonadales</taxon>
        <taxon>Sphingomonadaceae</taxon>
        <taxon>Allosphingosinicella</taxon>
    </lineage>
</organism>
<dbReference type="Proteomes" id="UP000321249">
    <property type="component" value="Unassembled WGS sequence"/>
</dbReference>
<proteinExistence type="inferred from homology"/>
<dbReference type="Pfam" id="PF00596">
    <property type="entry name" value="Aldolase_II"/>
    <property type="match status" value="1"/>
</dbReference>
<gene>
    <name evidence="3" type="ORF">FRZ32_10445</name>
</gene>
<dbReference type="PANTHER" id="PTHR10672">
    <property type="entry name" value="ADDUCIN"/>
    <property type="match status" value="1"/>
</dbReference>
<dbReference type="InterPro" id="IPR036409">
    <property type="entry name" value="Aldolase_II/adducin_N_sf"/>
</dbReference>
<keyword evidence="4" id="KW-1185">Reference proteome</keyword>
<comment type="similarity">
    <text evidence="1">Belongs to the aldolase class II family.</text>
</comment>
<evidence type="ECO:0000313" key="3">
    <source>
        <dbReference type="EMBL" id="TXC64040.1"/>
    </source>
</evidence>
<dbReference type="InterPro" id="IPR001303">
    <property type="entry name" value="Aldolase_II/adducin_N"/>
</dbReference>
<sequence>MGVSVLSPSQHSFSDEDYEVRKELAACYRLAHHYRMTDLIATHISARLPGPGHRILINPFGALFNEVKASNLVEVTLDGEVLTPGGEINPAGYLIHSTIHAARPDVLCVMHTHTAAGVAVSAQEEGLLPISQQALVIGKRVAYHDYEGVALVESERVSLARDLGDKSVLILRNHGLLTAGRTIGEAFWLMMMTQRACEIQIAALAGGVPVRRLSREIQDLVDSQVVEGAGGRPGGALDWIALTREVKRIAPDYAD</sequence>
<evidence type="ECO:0000256" key="1">
    <source>
        <dbReference type="ARBA" id="ARBA00037961"/>
    </source>
</evidence>
<comment type="caution">
    <text evidence="3">The sequence shown here is derived from an EMBL/GenBank/DDBJ whole genome shotgun (WGS) entry which is preliminary data.</text>
</comment>
<reference evidence="3 4" key="1">
    <citation type="journal article" date="2015" name="J. Microbiol.">
        <title>Sphingosinicella ginsenosidimutans sp. nov., with ginsenoside converting activity.</title>
        <authorList>
            <person name="Kim J.K."/>
            <person name="Kang M.S."/>
            <person name="Park S.C."/>
            <person name="Kim K.M."/>
            <person name="Choi K."/>
            <person name="Yoon M.H."/>
            <person name="Im W.T."/>
        </authorList>
    </citation>
    <scope>NUCLEOTIDE SEQUENCE [LARGE SCALE GENOMIC DNA]</scope>
    <source>
        <strain evidence="3 4">BS-11</strain>
    </source>
</reference>
<dbReference type="SMART" id="SM01007">
    <property type="entry name" value="Aldolase_II"/>
    <property type="match status" value="1"/>
</dbReference>
<dbReference type="GO" id="GO:0051015">
    <property type="term" value="F:actin filament binding"/>
    <property type="evidence" value="ECO:0007669"/>
    <property type="project" value="TreeGrafter"/>
</dbReference>
<dbReference type="SUPFAM" id="SSF53639">
    <property type="entry name" value="AraD/HMP-PK domain-like"/>
    <property type="match status" value="1"/>
</dbReference>
<dbReference type="InterPro" id="IPR051017">
    <property type="entry name" value="Aldolase-II_Adducin_sf"/>
</dbReference>
<dbReference type="PANTHER" id="PTHR10672:SF3">
    <property type="entry name" value="PROTEIN HU-LI TAI SHAO"/>
    <property type="match status" value="1"/>
</dbReference>
<dbReference type="RefSeq" id="WP_147043446.1">
    <property type="nucleotide sequence ID" value="NZ_BAABIR010000001.1"/>
</dbReference>
<evidence type="ECO:0000259" key="2">
    <source>
        <dbReference type="SMART" id="SM01007"/>
    </source>
</evidence>
<dbReference type="OrthoDB" id="5291399at2"/>
<dbReference type="EMBL" id="VOQQ01000001">
    <property type="protein sequence ID" value="TXC64040.1"/>
    <property type="molecule type" value="Genomic_DNA"/>
</dbReference>
<dbReference type="NCBIfam" id="NF005451">
    <property type="entry name" value="PRK07044.1"/>
    <property type="match status" value="1"/>
</dbReference>
<evidence type="ECO:0000313" key="4">
    <source>
        <dbReference type="Proteomes" id="UP000321249"/>
    </source>
</evidence>
<dbReference type="AlphaFoldDB" id="A0A5C6TV86"/>
<accession>A0A5C6TV86</accession>
<dbReference type="Gene3D" id="3.40.225.10">
    <property type="entry name" value="Class II aldolase/adducin N-terminal domain"/>
    <property type="match status" value="1"/>
</dbReference>